<reference evidence="1" key="2">
    <citation type="submission" date="2020-11" db="EMBL/GenBank/DDBJ databases">
        <authorList>
            <person name="McCartney M.A."/>
            <person name="Auch B."/>
            <person name="Kono T."/>
            <person name="Mallez S."/>
            <person name="Becker A."/>
            <person name="Gohl D.M."/>
            <person name="Silverstein K.A.T."/>
            <person name="Koren S."/>
            <person name="Bechman K.B."/>
            <person name="Herman A."/>
            <person name="Abrahante J.E."/>
            <person name="Garbe J."/>
        </authorList>
    </citation>
    <scope>NUCLEOTIDE SEQUENCE</scope>
    <source>
        <strain evidence="1">Duluth1</strain>
        <tissue evidence="1">Whole animal</tissue>
    </source>
</reference>
<dbReference type="AlphaFoldDB" id="A0A9D4QS37"/>
<evidence type="ECO:0000313" key="1">
    <source>
        <dbReference type="EMBL" id="KAH3841349.1"/>
    </source>
</evidence>
<reference evidence="1" key="1">
    <citation type="journal article" date="2019" name="bioRxiv">
        <title>The Genome of the Zebra Mussel, Dreissena polymorpha: A Resource for Invasive Species Research.</title>
        <authorList>
            <person name="McCartney M.A."/>
            <person name="Auch B."/>
            <person name="Kono T."/>
            <person name="Mallez S."/>
            <person name="Zhang Y."/>
            <person name="Obille A."/>
            <person name="Becker A."/>
            <person name="Abrahante J.E."/>
            <person name="Garbe J."/>
            <person name="Badalamenti J.P."/>
            <person name="Herman A."/>
            <person name="Mangelson H."/>
            <person name="Liachko I."/>
            <person name="Sullivan S."/>
            <person name="Sone E.D."/>
            <person name="Koren S."/>
            <person name="Silverstein K.A.T."/>
            <person name="Beckman K.B."/>
            <person name="Gohl D.M."/>
        </authorList>
    </citation>
    <scope>NUCLEOTIDE SEQUENCE</scope>
    <source>
        <strain evidence="1">Duluth1</strain>
        <tissue evidence="1">Whole animal</tissue>
    </source>
</reference>
<keyword evidence="2" id="KW-1185">Reference proteome</keyword>
<organism evidence="1 2">
    <name type="scientific">Dreissena polymorpha</name>
    <name type="common">Zebra mussel</name>
    <name type="synonym">Mytilus polymorpha</name>
    <dbReference type="NCBI Taxonomy" id="45954"/>
    <lineage>
        <taxon>Eukaryota</taxon>
        <taxon>Metazoa</taxon>
        <taxon>Spiralia</taxon>
        <taxon>Lophotrochozoa</taxon>
        <taxon>Mollusca</taxon>
        <taxon>Bivalvia</taxon>
        <taxon>Autobranchia</taxon>
        <taxon>Heteroconchia</taxon>
        <taxon>Euheterodonta</taxon>
        <taxon>Imparidentia</taxon>
        <taxon>Neoheterodontei</taxon>
        <taxon>Myida</taxon>
        <taxon>Dreissenoidea</taxon>
        <taxon>Dreissenidae</taxon>
        <taxon>Dreissena</taxon>
    </lineage>
</organism>
<evidence type="ECO:0008006" key="3">
    <source>
        <dbReference type="Google" id="ProtNLM"/>
    </source>
</evidence>
<name>A0A9D4QS37_DREPO</name>
<protein>
    <recommendedName>
        <fullName evidence="3">Reverse transcriptase</fullName>
    </recommendedName>
</protein>
<dbReference type="EMBL" id="JAIWYP010000004">
    <property type="protein sequence ID" value="KAH3841349.1"/>
    <property type="molecule type" value="Genomic_DNA"/>
</dbReference>
<gene>
    <name evidence="1" type="ORF">DPMN_114808</name>
</gene>
<accession>A0A9D4QS37</accession>
<sequence length="119" mass="13117">MPDIGNFCTSKDKVTINPEKSEILTIKGNSPGSIYLNGAPVKHSTEVKHLGIIRTPKNNLNTDHRLKTARQTIYALLGPVLHARKGFSPVVALKLWNTYAIPRALYGVEILKVTKGDIE</sequence>
<proteinExistence type="predicted"/>
<comment type="caution">
    <text evidence="1">The sequence shown here is derived from an EMBL/GenBank/DDBJ whole genome shotgun (WGS) entry which is preliminary data.</text>
</comment>
<evidence type="ECO:0000313" key="2">
    <source>
        <dbReference type="Proteomes" id="UP000828390"/>
    </source>
</evidence>
<dbReference type="Proteomes" id="UP000828390">
    <property type="component" value="Unassembled WGS sequence"/>
</dbReference>